<comment type="function">
    <text evidence="1">Transfers mannosyl residues to the hydroxyl group of serine or threonine residues.</text>
</comment>
<dbReference type="Proteomes" id="UP000807504">
    <property type="component" value="Unassembled WGS sequence"/>
</dbReference>
<comment type="subcellular location">
    <subcellularLocation>
        <location evidence="3">Endoplasmic reticulum</location>
    </subcellularLocation>
    <subcellularLocation>
        <location evidence="2">Membrane</location>
        <topology evidence="2">Multi-pass membrane protein</topology>
    </subcellularLocation>
</comment>
<reference evidence="19" key="1">
    <citation type="journal article" date="2020" name="bioRxiv">
        <title>Chromosome-level reference genome of the European wasp spider Argiope bruennichi: a resource for studies on range expansion and evolutionary adaptation.</title>
        <authorList>
            <person name="Sheffer M.M."/>
            <person name="Hoppe A."/>
            <person name="Krehenwinkel H."/>
            <person name="Uhl G."/>
            <person name="Kuss A.W."/>
            <person name="Jensen L."/>
            <person name="Jensen C."/>
            <person name="Gillespie R.G."/>
            <person name="Hoff K.J."/>
            <person name="Prost S."/>
        </authorList>
    </citation>
    <scope>NUCLEOTIDE SEQUENCE</scope>
</reference>
<dbReference type="GO" id="GO:0005783">
    <property type="term" value="C:endoplasmic reticulum"/>
    <property type="evidence" value="ECO:0007669"/>
    <property type="project" value="UniProtKB-SubCell"/>
</dbReference>
<feature type="repeat" description="TPR" evidence="16">
    <location>
        <begin position="728"/>
        <end position="761"/>
    </location>
</feature>
<evidence type="ECO:0000256" key="7">
    <source>
        <dbReference type="ARBA" id="ARBA00022679"/>
    </source>
</evidence>
<sequence>MKKYSLVIAVRVSLQRVFCISLPSACVSQEKAPATVRSFLAGGRIRFSGQESPSGPGRNSSSESNEFPSQALLEVFLFPRAAKCLNPPREIFRIDSNFVEFQTCLRDDIPKSQDHIFFRHRNLSKNEQSHKSYRPLTVLSFRLNYAVHGLQPMGYHLVNILLHAFVCHLFYKFCLHFLSGTSSLVSSALFAVHPVHTEAVTGVVGRAELLSAVAFLCALLFYVEHRFLPNARAWQHCGATSLLAVIGFLCKEQAITVLAICCMYELFVPKRSNRVQNIRHLILSGGSMSPWWRDKLLRLTIMVSVAVLSLHLRWKMIGGRLPVFNRFDNPASVSKFPIRHLTYNYLLAVNAWLLLFPQYLCCDWTMSTIPLVDSLGDIRNVATIAVYITVFYILKALLRSDDETKMTLLMGISLVVIPFLPSSNLLFPVGFVVAERVLYIPSMGFCILVARGWSLLFENKTFRNWAVLGIIVVVITGACKIVVRNADWQNEYTLYRSSLSVNQRNGKLFNNMGRVLESLNRQEEALSHYESARRIEPNDIRSYLNIGRVLTYLHRYKEAEDIYRKAQTLLPILEIQSQQEVHVTPSHLQLFLNLASLISQNHSRLEEADALYKEALVLRSDFIKAYLSRGDVLLKLNKSKEAEALYHRALEYDDTNPDLYFNLGVVLMDQGRNSEAIESFNKALNVEPDHEKSLEFSALLMHSSNVPNHKNLAKIRLEKILDRGKETERIYINLGLLAINNQNFLSAEKFFRKALQKDATSREALFNLALLLSEQQKQAEAIFYLDKLLKLYPDHISGLLLLADIHVNYLKNLDSAEKCYQRVLKLDPTNQKALHNLCVLHFEREDFETAERCFVHTLTLHPSVRYIQDHLDVVRSILRQERKKVVLEHLMTPYSVS</sequence>
<dbReference type="PROSITE" id="PS50293">
    <property type="entry name" value="TPR_REGION"/>
    <property type="match status" value="1"/>
</dbReference>
<feature type="domain" description="DUF1736" evidence="18">
    <location>
        <begin position="319"/>
        <end position="390"/>
    </location>
</feature>
<keyword evidence="20" id="KW-1185">Reference proteome</keyword>
<evidence type="ECO:0000256" key="16">
    <source>
        <dbReference type="PROSITE-ProRule" id="PRU00339"/>
    </source>
</evidence>
<dbReference type="PANTHER" id="PTHR44395">
    <property type="match status" value="1"/>
</dbReference>
<evidence type="ECO:0000256" key="11">
    <source>
        <dbReference type="ARBA" id="ARBA00022824"/>
    </source>
</evidence>
<comment type="pathway">
    <text evidence="4">Protein modification; protein glycosylation.</text>
</comment>
<dbReference type="Gene3D" id="1.25.40.10">
    <property type="entry name" value="Tetratricopeptide repeat domain"/>
    <property type="match status" value="3"/>
</dbReference>
<keyword evidence="13 17" id="KW-0472">Membrane</keyword>
<dbReference type="Pfam" id="PF08409">
    <property type="entry name" value="TMTC_DUF1736"/>
    <property type="match status" value="1"/>
</dbReference>
<comment type="catalytic activity">
    <reaction evidence="15">
        <text>a di-trans,poly-cis-dolichyl beta-D-mannosyl phosphate + L-seryl-[protein] = 3-O-(alpha-D-mannosyl)-L-seryl-[protein] + a di-trans,poly-cis-dolichyl phosphate + H(+)</text>
        <dbReference type="Rhea" id="RHEA:17377"/>
        <dbReference type="Rhea" id="RHEA-COMP:9863"/>
        <dbReference type="Rhea" id="RHEA-COMP:13546"/>
        <dbReference type="Rhea" id="RHEA-COMP:19498"/>
        <dbReference type="Rhea" id="RHEA-COMP:19501"/>
        <dbReference type="ChEBI" id="CHEBI:15378"/>
        <dbReference type="ChEBI" id="CHEBI:29999"/>
        <dbReference type="ChEBI" id="CHEBI:57683"/>
        <dbReference type="ChEBI" id="CHEBI:58211"/>
        <dbReference type="ChEBI" id="CHEBI:137321"/>
        <dbReference type="EC" id="2.4.1.109"/>
    </reaction>
</comment>
<name>A0A8T0E2K1_ARGBR</name>
<dbReference type="SMART" id="SM00028">
    <property type="entry name" value="TPR"/>
    <property type="match status" value="8"/>
</dbReference>
<keyword evidence="9" id="KW-0677">Repeat</keyword>
<evidence type="ECO:0000256" key="3">
    <source>
        <dbReference type="ARBA" id="ARBA00004240"/>
    </source>
</evidence>
<protein>
    <recommendedName>
        <fullName evidence="6">dolichyl-phosphate-mannose--protein mannosyltransferase</fullName>
        <ecNumber evidence="6">2.4.1.109</ecNumber>
    </recommendedName>
</protein>
<feature type="transmembrane region" description="Helical" evidence="17">
    <location>
        <begin position="437"/>
        <end position="457"/>
    </location>
</feature>
<feature type="repeat" description="TPR" evidence="16">
    <location>
        <begin position="657"/>
        <end position="690"/>
    </location>
</feature>
<keyword evidence="10 16" id="KW-0802">TPR repeat</keyword>
<evidence type="ECO:0000313" key="19">
    <source>
        <dbReference type="EMBL" id="KAF8763680.1"/>
    </source>
</evidence>
<dbReference type="GO" id="GO:0016020">
    <property type="term" value="C:membrane"/>
    <property type="evidence" value="ECO:0007669"/>
    <property type="project" value="UniProtKB-SubCell"/>
</dbReference>
<feature type="transmembrane region" description="Helical" evidence="17">
    <location>
        <begin position="380"/>
        <end position="398"/>
    </location>
</feature>
<feature type="transmembrane region" description="Helical" evidence="17">
    <location>
        <begin position="203"/>
        <end position="223"/>
    </location>
</feature>
<dbReference type="FunFam" id="1.25.40.10:FF:000239">
    <property type="entry name" value="Transmembrane and TPR repeat-containing protein 3"/>
    <property type="match status" value="1"/>
</dbReference>
<dbReference type="AlphaFoldDB" id="A0A8T0E2K1"/>
<evidence type="ECO:0000256" key="8">
    <source>
        <dbReference type="ARBA" id="ARBA00022692"/>
    </source>
</evidence>
<gene>
    <name evidence="19" type="ORF">HNY73_021838</name>
</gene>
<keyword evidence="11" id="KW-0256">Endoplasmic reticulum</keyword>
<organism evidence="19 20">
    <name type="scientific">Argiope bruennichi</name>
    <name type="common">Wasp spider</name>
    <name type="synonym">Aranea bruennichi</name>
    <dbReference type="NCBI Taxonomy" id="94029"/>
    <lineage>
        <taxon>Eukaryota</taxon>
        <taxon>Metazoa</taxon>
        <taxon>Ecdysozoa</taxon>
        <taxon>Arthropoda</taxon>
        <taxon>Chelicerata</taxon>
        <taxon>Arachnida</taxon>
        <taxon>Araneae</taxon>
        <taxon>Araneomorphae</taxon>
        <taxon>Entelegynae</taxon>
        <taxon>Araneoidea</taxon>
        <taxon>Araneidae</taxon>
        <taxon>Argiope</taxon>
    </lineage>
</organism>
<comment type="similarity">
    <text evidence="5">Belongs to the TMTC family.</text>
</comment>
<evidence type="ECO:0000256" key="14">
    <source>
        <dbReference type="ARBA" id="ARBA00045085"/>
    </source>
</evidence>
<dbReference type="Pfam" id="PF13181">
    <property type="entry name" value="TPR_8"/>
    <property type="match status" value="2"/>
</dbReference>
<evidence type="ECO:0000259" key="18">
    <source>
        <dbReference type="Pfam" id="PF08409"/>
    </source>
</evidence>
<evidence type="ECO:0000256" key="10">
    <source>
        <dbReference type="ARBA" id="ARBA00022803"/>
    </source>
</evidence>
<comment type="caution">
    <text evidence="19">The sequence shown here is derived from an EMBL/GenBank/DDBJ whole genome shotgun (WGS) entry which is preliminary data.</text>
</comment>
<dbReference type="PROSITE" id="PS50005">
    <property type="entry name" value="TPR"/>
    <property type="match status" value="6"/>
</dbReference>
<evidence type="ECO:0000256" key="9">
    <source>
        <dbReference type="ARBA" id="ARBA00022737"/>
    </source>
</evidence>
<evidence type="ECO:0000256" key="15">
    <source>
        <dbReference type="ARBA" id="ARBA00045102"/>
    </source>
</evidence>
<accession>A0A8T0E2K1</accession>
<dbReference type="EC" id="2.4.1.109" evidence="6"/>
<keyword evidence="12 17" id="KW-1133">Transmembrane helix</keyword>
<evidence type="ECO:0000313" key="20">
    <source>
        <dbReference type="Proteomes" id="UP000807504"/>
    </source>
</evidence>
<feature type="repeat" description="TPR" evidence="16">
    <location>
        <begin position="506"/>
        <end position="539"/>
    </location>
</feature>
<evidence type="ECO:0000256" key="1">
    <source>
        <dbReference type="ARBA" id="ARBA00003582"/>
    </source>
</evidence>
<dbReference type="SUPFAM" id="SSF48452">
    <property type="entry name" value="TPR-like"/>
    <property type="match status" value="2"/>
</dbReference>
<evidence type="ECO:0000256" key="12">
    <source>
        <dbReference type="ARBA" id="ARBA00022989"/>
    </source>
</evidence>
<dbReference type="Pfam" id="PF13432">
    <property type="entry name" value="TPR_16"/>
    <property type="match status" value="1"/>
</dbReference>
<evidence type="ECO:0000256" key="13">
    <source>
        <dbReference type="ARBA" id="ARBA00023136"/>
    </source>
</evidence>
<evidence type="ECO:0000256" key="5">
    <source>
        <dbReference type="ARBA" id="ARBA00007882"/>
    </source>
</evidence>
<dbReference type="Pfam" id="PF13374">
    <property type="entry name" value="TPR_10"/>
    <property type="match status" value="1"/>
</dbReference>
<feature type="transmembrane region" description="Helical" evidence="17">
    <location>
        <begin position="464"/>
        <end position="483"/>
    </location>
</feature>
<evidence type="ECO:0000256" key="6">
    <source>
        <dbReference type="ARBA" id="ARBA00012839"/>
    </source>
</evidence>
<dbReference type="InterPro" id="IPR011990">
    <property type="entry name" value="TPR-like_helical_dom_sf"/>
</dbReference>
<evidence type="ECO:0000256" key="2">
    <source>
        <dbReference type="ARBA" id="ARBA00004141"/>
    </source>
</evidence>
<dbReference type="InterPro" id="IPR019734">
    <property type="entry name" value="TPR_rpt"/>
</dbReference>
<reference evidence="19" key="2">
    <citation type="submission" date="2020-06" db="EMBL/GenBank/DDBJ databases">
        <authorList>
            <person name="Sheffer M."/>
        </authorList>
    </citation>
    <scope>NUCLEOTIDE SEQUENCE</scope>
</reference>
<feature type="repeat" description="TPR" evidence="16">
    <location>
        <begin position="540"/>
        <end position="573"/>
    </location>
</feature>
<feature type="transmembrane region" description="Helical" evidence="17">
    <location>
        <begin position="410"/>
        <end position="431"/>
    </location>
</feature>
<evidence type="ECO:0000256" key="4">
    <source>
        <dbReference type="ARBA" id="ARBA00004922"/>
    </source>
</evidence>
<comment type="catalytic activity">
    <reaction evidence="14">
        <text>a di-trans,poly-cis-dolichyl beta-D-mannosyl phosphate + L-threonyl-[protein] = 3-O-(alpha-D-mannosyl)-L-threonyl-[protein] + a di-trans,poly-cis-dolichyl phosphate + H(+)</text>
        <dbReference type="Rhea" id="RHEA:53396"/>
        <dbReference type="Rhea" id="RHEA-COMP:11060"/>
        <dbReference type="Rhea" id="RHEA-COMP:13547"/>
        <dbReference type="Rhea" id="RHEA-COMP:19498"/>
        <dbReference type="Rhea" id="RHEA-COMP:19501"/>
        <dbReference type="ChEBI" id="CHEBI:15378"/>
        <dbReference type="ChEBI" id="CHEBI:30013"/>
        <dbReference type="ChEBI" id="CHEBI:57683"/>
        <dbReference type="ChEBI" id="CHEBI:58211"/>
        <dbReference type="ChEBI" id="CHEBI:137323"/>
        <dbReference type="EC" id="2.4.1.109"/>
    </reaction>
</comment>
<proteinExistence type="inferred from homology"/>
<dbReference type="GO" id="GO:0004169">
    <property type="term" value="F:dolichyl-phosphate-mannose-protein mannosyltransferase activity"/>
    <property type="evidence" value="ECO:0007669"/>
    <property type="project" value="UniProtKB-EC"/>
</dbReference>
<dbReference type="EMBL" id="JABXBU010002231">
    <property type="protein sequence ID" value="KAF8763680.1"/>
    <property type="molecule type" value="Genomic_DNA"/>
</dbReference>
<keyword evidence="7" id="KW-0808">Transferase</keyword>
<feature type="transmembrane region" description="Helical" evidence="17">
    <location>
        <begin position="169"/>
        <end position="191"/>
    </location>
</feature>
<dbReference type="InterPro" id="IPR013618">
    <property type="entry name" value="TMTC_DUF1736"/>
</dbReference>
<feature type="repeat" description="TPR" evidence="16">
    <location>
        <begin position="623"/>
        <end position="656"/>
    </location>
</feature>
<evidence type="ECO:0000256" key="17">
    <source>
        <dbReference type="SAM" id="Phobius"/>
    </source>
</evidence>
<dbReference type="PANTHER" id="PTHR44395:SF1">
    <property type="entry name" value="PROTEIN O-MANNOSYL-TRANSFERASE TMTC3"/>
    <property type="match status" value="1"/>
</dbReference>
<dbReference type="Pfam" id="PF13174">
    <property type="entry name" value="TPR_6"/>
    <property type="match status" value="1"/>
</dbReference>
<feature type="repeat" description="TPR" evidence="16">
    <location>
        <begin position="762"/>
        <end position="795"/>
    </location>
</feature>
<keyword evidence="8 17" id="KW-0812">Transmembrane</keyword>
<feature type="transmembrane region" description="Helical" evidence="17">
    <location>
        <begin position="342"/>
        <end position="360"/>
    </location>
</feature>